<evidence type="ECO:0000313" key="2">
    <source>
        <dbReference type="EMBL" id="MDL0147637.1"/>
    </source>
</evidence>
<proteinExistence type="predicted"/>
<sequence length="450" mass="49240">MFNSLNIGVKLVISVAIAVIIGLIAFVTIISVQVSQTMQGEAEKLMLQASKRYANNIEGALNESIALTKSTARTITDSIKNNGYFDITDIETVINNIFDSSAYATYTFLYLNNNTILNDPNIIKEQHIVKEYKSEKGTFGMLLYDTDTSKAGKLEKLQFSESIKEISVVSRIVSSVKGRDLDTVYVGVPARMNFNKHEFVGVSIAMPIFNPKGDFIGVAGYIFDLNDFSNALLDPKLSLFEGDYRVLLAGDGTVSAHANPDALLKNVIEINKFSPESSAKVLEIVKANGEAVLGDYTSTTGKPSFAAVASISTIGNSSHWSILTAAPKDSVLAPLYKMQFLLISLAIVFLIAVLLVVYFQVHRIVGRRLPILVNALDAFFRYINHEKVEVHAIKINANDELGRIGTMMNDNIKATKEGLDQDKQAVKESVETVGIVENGNLTARITANPR</sequence>
<protein>
    <submittedName>
        <fullName evidence="2">Cache domain-containing protein</fullName>
    </submittedName>
</protein>
<reference evidence="2" key="2">
    <citation type="journal article" date="2023" name="Microorganisms">
        <title>Isolation and Genomic Characteristics of Cat-Borne Campylobacter felis sp. nov. and Sheep-Borne Campylobacter ovis sp. nov.</title>
        <authorList>
            <person name="Wang H."/>
            <person name="Li Y."/>
            <person name="Gu Y."/>
            <person name="Zhou G."/>
            <person name="Chen X."/>
            <person name="Zhang X."/>
            <person name="Shao Z."/>
            <person name="Zhang J."/>
            <person name="Zhang M."/>
        </authorList>
    </citation>
    <scope>NUCLEOTIDE SEQUENCE</scope>
    <source>
        <strain evidence="2">XJK33-1</strain>
    </source>
</reference>
<evidence type="ECO:0000256" key="1">
    <source>
        <dbReference type="SAM" id="Phobius"/>
    </source>
</evidence>
<dbReference type="Pfam" id="PF22673">
    <property type="entry name" value="MCP-like_PDC_1"/>
    <property type="match status" value="1"/>
</dbReference>
<gene>
    <name evidence="2" type="ORF">NYG95_08485</name>
</gene>
<keyword evidence="1" id="KW-1133">Transmembrane helix</keyword>
<dbReference type="EMBL" id="JANURU010000024">
    <property type="protein sequence ID" value="MDL0147637.1"/>
    <property type="molecule type" value="Genomic_DNA"/>
</dbReference>
<keyword evidence="3" id="KW-1185">Reference proteome</keyword>
<feature type="transmembrane region" description="Helical" evidence="1">
    <location>
        <begin position="340"/>
        <end position="359"/>
    </location>
</feature>
<keyword evidence="1" id="KW-0812">Transmembrane</keyword>
<evidence type="ECO:0000313" key="3">
    <source>
        <dbReference type="Proteomes" id="UP001176223"/>
    </source>
</evidence>
<organism evidence="2 3">
    <name type="scientific">Campylobacter felis</name>
    <dbReference type="NCBI Taxonomy" id="2974565"/>
    <lineage>
        <taxon>Bacteria</taxon>
        <taxon>Pseudomonadati</taxon>
        <taxon>Campylobacterota</taxon>
        <taxon>Epsilonproteobacteria</taxon>
        <taxon>Campylobacterales</taxon>
        <taxon>Campylobacteraceae</taxon>
        <taxon>Campylobacter</taxon>
    </lineage>
</organism>
<comment type="caution">
    <text evidence="2">The sequence shown here is derived from an EMBL/GenBank/DDBJ whole genome shotgun (WGS) entry which is preliminary data.</text>
</comment>
<reference evidence="2" key="1">
    <citation type="submission" date="2022-08" db="EMBL/GenBank/DDBJ databases">
        <authorList>
            <person name="Wang H."/>
        </authorList>
    </citation>
    <scope>NUCLEOTIDE SEQUENCE</scope>
    <source>
        <strain evidence="2">XJK33-1</strain>
    </source>
</reference>
<dbReference type="Proteomes" id="UP001176223">
    <property type="component" value="Unassembled WGS sequence"/>
</dbReference>
<feature type="transmembrane region" description="Helical" evidence="1">
    <location>
        <begin position="12"/>
        <end position="32"/>
    </location>
</feature>
<keyword evidence="1" id="KW-0472">Membrane</keyword>
<accession>A0ABT7I5R4</accession>
<feature type="non-terminal residue" evidence="2">
    <location>
        <position position="450"/>
    </location>
</feature>
<name>A0ABT7I5R4_9BACT</name>
<dbReference type="Gene3D" id="3.30.450.20">
    <property type="entry name" value="PAS domain"/>
    <property type="match status" value="1"/>
</dbReference>